<dbReference type="InterPro" id="IPR017853">
    <property type="entry name" value="GH"/>
</dbReference>
<evidence type="ECO:0000256" key="4">
    <source>
        <dbReference type="ARBA" id="ARBA00012670"/>
    </source>
</evidence>
<feature type="domain" description="Alpha-L-arabinofuranosidase C-terminal" evidence="9">
    <location>
        <begin position="309"/>
        <end position="498"/>
    </location>
</feature>
<dbReference type="InterPro" id="IPR055235">
    <property type="entry name" value="ASD1_cat"/>
</dbReference>
<dbReference type="VEuPathDB" id="FungiDB:MMYC01_207818"/>
<dbReference type="EMBL" id="LCTW02000250">
    <property type="protein sequence ID" value="KXX75757.1"/>
    <property type="molecule type" value="Genomic_DNA"/>
</dbReference>
<gene>
    <name evidence="10" type="ORF">MMYC01_207818</name>
</gene>
<name>A0A175VW39_9PEZI</name>
<evidence type="ECO:0000256" key="7">
    <source>
        <dbReference type="ARBA" id="ARBA00023295"/>
    </source>
</evidence>
<sequence>MATFTRVEEDDNPSITIHPAHKIAKINDNIYGGFTEHMGRCIYGGIYDPGNPLSDENGFRKDVIEALKELKVPVVRYPGGNFVATYHWLDGVGPKEHRPSRPELAWIGTESNHFGTDEFMKWCEAVGTEPYLCLNFGTGTLDEALGWLEYCNSDRNTHYANLRRKNGREKPYNVKYWALGNECWGPWQVEQMTKEDYAKKAYQWAKALKLLDPSITLILCGESGYSSWDYYVLKECVKWDVHGLSGDKTKSLIDMHSIHMYTADKEHLANVTAPRGAERAIQTASALIDLARIENKVPETVPKQTICFDEWNVWDPVRAPGEQGAEEKYTLSDALAVAVFLNGFIRQARDLGMANIAQSVNVISPLMTTKDGLVKQTIWWPLLLFSKYMRGHTIALNVRTPEYTGRTRPAWIRATIETPYLDCSASLGDDGYVNLAVANLSEDRNYEVSLDGLKADKVDVFTVSGDNVHVTNTAKEQNVGIRESSWDGRGKFAFGKHSFTLLRWKEA</sequence>
<evidence type="ECO:0000256" key="2">
    <source>
        <dbReference type="ARBA" id="ARBA00004834"/>
    </source>
</evidence>
<evidence type="ECO:0000256" key="6">
    <source>
        <dbReference type="ARBA" id="ARBA00023277"/>
    </source>
</evidence>
<reference evidence="10 11" key="1">
    <citation type="journal article" date="2016" name="Genome Announc.">
        <title>Genome Sequence of Madurella mycetomatis mm55, Isolated from a Human Mycetoma Case in Sudan.</title>
        <authorList>
            <person name="Smit S."/>
            <person name="Derks M.F."/>
            <person name="Bervoets S."/>
            <person name="Fahal A."/>
            <person name="van Leeuwen W."/>
            <person name="van Belkum A."/>
            <person name="van de Sande W.W."/>
        </authorList>
    </citation>
    <scope>NUCLEOTIDE SEQUENCE [LARGE SCALE GENOMIC DNA]</scope>
    <source>
        <strain evidence="11">mm55</strain>
    </source>
</reference>
<dbReference type="SUPFAM" id="SSF51011">
    <property type="entry name" value="Glycosyl hydrolase domain"/>
    <property type="match status" value="1"/>
</dbReference>
<comment type="function">
    <text evidence="8">Alpha-L-arabinofuranosidase involved in the degradation of arabinoxylan, a major component of plant hemicellulose. Acts only on small linear 1,5-alpha-linked L-arabinofuranosyl oligosaccharides.</text>
</comment>
<dbReference type="OrthoDB" id="3032304at2759"/>
<accession>A0A175VW39</accession>
<dbReference type="GO" id="GO:0031222">
    <property type="term" value="P:arabinan catabolic process"/>
    <property type="evidence" value="ECO:0007669"/>
    <property type="project" value="UniProtKB-UniPathway"/>
</dbReference>
<evidence type="ECO:0000256" key="8">
    <source>
        <dbReference type="ARBA" id="ARBA00037415"/>
    </source>
</evidence>
<evidence type="ECO:0000259" key="9">
    <source>
        <dbReference type="SMART" id="SM00813"/>
    </source>
</evidence>
<proteinExistence type="inferred from homology"/>
<dbReference type="InterPro" id="IPR010720">
    <property type="entry name" value="Alpha-L-AF_C"/>
</dbReference>
<evidence type="ECO:0000313" key="11">
    <source>
        <dbReference type="Proteomes" id="UP000078237"/>
    </source>
</evidence>
<dbReference type="Gene3D" id="3.20.20.80">
    <property type="entry name" value="Glycosidases"/>
    <property type="match status" value="1"/>
</dbReference>
<dbReference type="GO" id="GO:0046556">
    <property type="term" value="F:alpha-L-arabinofuranosidase activity"/>
    <property type="evidence" value="ECO:0007669"/>
    <property type="project" value="UniProtKB-EC"/>
</dbReference>
<comment type="pathway">
    <text evidence="2">Glycan metabolism; L-arabinan degradation.</text>
</comment>
<evidence type="ECO:0000256" key="5">
    <source>
        <dbReference type="ARBA" id="ARBA00022801"/>
    </source>
</evidence>
<keyword evidence="5" id="KW-0378">Hydrolase</keyword>
<organism evidence="10 11">
    <name type="scientific">Madurella mycetomatis</name>
    <dbReference type="NCBI Taxonomy" id="100816"/>
    <lineage>
        <taxon>Eukaryota</taxon>
        <taxon>Fungi</taxon>
        <taxon>Dikarya</taxon>
        <taxon>Ascomycota</taxon>
        <taxon>Pezizomycotina</taxon>
        <taxon>Sordariomycetes</taxon>
        <taxon>Sordariomycetidae</taxon>
        <taxon>Sordariales</taxon>
        <taxon>Sordariales incertae sedis</taxon>
        <taxon>Madurella</taxon>
    </lineage>
</organism>
<dbReference type="Pfam" id="PF06964">
    <property type="entry name" value="Alpha-L-AF_C"/>
    <property type="match status" value="1"/>
</dbReference>
<dbReference type="Pfam" id="PF22848">
    <property type="entry name" value="ASD1_dom"/>
    <property type="match status" value="1"/>
</dbReference>
<dbReference type="InterPro" id="IPR013780">
    <property type="entry name" value="Glyco_hydro_b"/>
</dbReference>
<comment type="catalytic activity">
    <reaction evidence="1">
        <text>Hydrolysis of terminal non-reducing alpha-L-arabinofuranoside residues in alpha-L-arabinosides.</text>
        <dbReference type="EC" id="3.2.1.55"/>
    </reaction>
</comment>
<dbReference type="PANTHER" id="PTHR43576:SF3">
    <property type="entry name" value="ALPHA-L-ARABINOFURANOSIDASE C"/>
    <property type="match status" value="1"/>
</dbReference>
<dbReference type="EC" id="3.2.1.55" evidence="4"/>
<dbReference type="GO" id="GO:0046373">
    <property type="term" value="P:L-arabinose metabolic process"/>
    <property type="evidence" value="ECO:0007669"/>
    <property type="project" value="InterPro"/>
</dbReference>
<protein>
    <recommendedName>
        <fullName evidence="4">non-reducing end alpha-L-arabinofuranosidase</fullName>
        <ecNumber evidence="4">3.2.1.55</ecNumber>
    </recommendedName>
</protein>
<evidence type="ECO:0000256" key="3">
    <source>
        <dbReference type="ARBA" id="ARBA00007186"/>
    </source>
</evidence>
<dbReference type="SMART" id="SM00813">
    <property type="entry name" value="Alpha-L-AF_C"/>
    <property type="match status" value="1"/>
</dbReference>
<dbReference type="STRING" id="100816.A0A175VW39"/>
<evidence type="ECO:0000313" key="10">
    <source>
        <dbReference type="EMBL" id="KXX75757.1"/>
    </source>
</evidence>
<comment type="similarity">
    <text evidence="3">Belongs to the glycosyl hydrolase 51 family.</text>
</comment>
<dbReference type="AlphaFoldDB" id="A0A175VW39"/>
<comment type="caution">
    <text evidence="10">The sequence shown here is derived from an EMBL/GenBank/DDBJ whole genome shotgun (WGS) entry which is preliminary data.</text>
</comment>
<dbReference type="UniPathway" id="UPA00667"/>
<keyword evidence="7" id="KW-0326">Glycosidase</keyword>
<dbReference type="Proteomes" id="UP000078237">
    <property type="component" value="Unassembled WGS sequence"/>
</dbReference>
<dbReference type="SUPFAM" id="SSF51445">
    <property type="entry name" value="(Trans)glycosidases"/>
    <property type="match status" value="1"/>
</dbReference>
<keyword evidence="11" id="KW-1185">Reference proteome</keyword>
<dbReference type="PANTHER" id="PTHR43576">
    <property type="entry name" value="ALPHA-L-ARABINOFURANOSIDASE C-RELATED"/>
    <property type="match status" value="1"/>
</dbReference>
<keyword evidence="6" id="KW-0119">Carbohydrate metabolism</keyword>
<evidence type="ECO:0000256" key="1">
    <source>
        <dbReference type="ARBA" id="ARBA00001462"/>
    </source>
</evidence>
<dbReference type="Gene3D" id="2.60.40.1180">
    <property type="entry name" value="Golgi alpha-mannosidase II"/>
    <property type="match status" value="1"/>
</dbReference>